<gene>
    <name evidence="1" type="ORF">METZ01_LOCUS113870</name>
</gene>
<dbReference type="AlphaFoldDB" id="A0A381X8B3"/>
<organism evidence="1">
    <name type="scientific">marine metagenome</name>
    <dbReference type="NCBI Taxonomy" id="408172"/>
    <lineage>
        <taxon>unclassified sequences</taxon>
        <taxon>metagenomes</taxon>
        <taxon>ecological metagenomes</taxon>
    </lineage>
</organism>
<sequence>MIILVVLLLSGGIFYSDNSEFFEQVNKELKEGAEWHYVGPQALDPTSKSIPLQCMEDDKPCGEPYIIWKLKK</sequence>
<reference evidence="1" key="1">
    <citation type="submission" date="2018-05" db="EMBL/GenBank/DDBJ databases">
        <authorList>
            <person name="Lanie J.A."/>
            <person name="Ng W.-L."/>
            <person name="Kazmierczak K.M."/>
            <person name="Andrzejewski T.M."/>
            <person name="Davidsen T.M."/>
            <person name="Wayne K.J."/>
            <person name="Tettelin H."/>
            <person name="Glass J.I."/>
            <person name="Rusch D."/>
            <person name="Podicherti R."/>
            <person name="Tsui H.-C.T."/>
            <person name="Winkler M.E."/>
        </authorList>
    </citation>
    <scope>NUCLEOTIDE SEQUENCE</scope>
</reference>
<accession>A0A381X8B3</accession>
<protein>
    <submittedName>
        <fullName evidence="1">Uncharacterized protein</fullName>
    </submittedName>
</protein>
<proteinExistence type="predicted"/>
<name>A0A381X8B3_9ZZZZ</name>
<dbReference type="EMBL" id="UINC01014277">
    <property type="protein sequence ID" value="SVA61016.1"/>
    <property type="molecule type" value="Genomic_DNA"/>
</dbReference>
<evidence type="ECO:0000313" key="1">
    <source>
        <dbReference type="EMBL" id="SVA61016.1"/>
    </source>
</evidence>